<keyword evidence="2" id="KW-1185">Reference proteome</keyword>
<sequence length="91" mass="9576">MYDIAGYNNAYSWYAIELSDRDRHLTLSFGAGKTDVMAVTFDGAIAAAVAAAIGAQDAPGIAIADLPERAADAALTDGRIYLRVNASRDLP</sequence>
<reference evidence="1 2" key="1">
    <citation type="journal article" date="2018" name="Evol. Lett.">
        <title>Horizontal gene cluster transfer increased hallucinogenic mushroom diversity.</title>
        <authorList>
            <person name="Reynolds H.T."/>
            <person name="Vijayakumar V."/>
            <person name="Gluck-Thaler E."/>
            <person name="Korotkin H.B."/>
            <person name="Matheny P.B."/>
            <person name="Slot J.C."/>
        </authorList>
    </citation>
    <scope>NUCLEOTIDE SEQUENCE [LARGE SCALE GENOMIC DNA]</scope>
    <source>
        <strain evidence="1 2">2631</strain>
    </source>
</reference>
<evidence type="ECO:0000313" key="2">
    <source>
        <dbReference type="Proteomes" id="UP000283269"/>
    </source>
</evidence>
<dbReference type="InParanoid" id="A0A409WIC8"/>
<dbReference type="AlphaFoldDB" id="A0A409WIC8"/>
<dbReference type="EMBL" id="NHYD01003423">
    <property type="protein sequence ID" value="PPQ78288.1"/>
    <property type="molecule type" value="Genomic_DNA"/>
</dbReference>
<comment type="caution">
    <text evidence="1">The sequence shown here is derived from an EMBL/GenBank/DDBJ whole genome shotgun (WGS) entry which is preliminary data.</text>
</comment>
<evidence type="ECO:0000313" key="1">
    <source>
        <dbReference type="EMBL" id="PPQ78288.1"/>
    </source>
</evidence>
<organism evidence="1 2">
    <name type="scientific">Psilocybe cyanescens</name>
    <dbReference type="NCBI Taxonomy" id="93625"/>
    <lineage>
        <taxon>Eukaryota</taxon>
        <taxon>Fungi</taxon>
        <taxon>Dikarya</taxon>
        <taxon>Basidiomycota</taxon>
        <taxon>Agaricomycotina</taxon>
        <taxon>Agaricomycetes</taxon>
        <taxon>Agaricomycetidae</taxon>
        <taxon>Agaricales</taxon>
        <taxon>Agaricineae</taxon>
        <taxon>Strophariaceae</taxon>
        <taxon>Psilocybe</taxon>
    </lineage>
</organism>
<gene>
    <name evidence="1" type="ORF">CVT25_011745</name>
</gene>
<accession>A0A409WIC8</accession>
<protein>
    <submittedName>
        <fullName evidence="1">Uncharacterized protein</fullName>
    </submittedName>
</protein>
<name>A0A409WIC8_PSICY</name>
<proteinExistence type="predicted"/>
<dbReference type="Proteomes" id="UP000283269">
    <property type="component" value="Unassembled WGS sequence"/>
</dbReference>